<dbReference type="PANTHER" id="PTHR11474">
    <property type="entry name" value="TYROSINASE FAMILY MEMBER"/>
    <property type="match status" value="1"/>
</dbReference>
<evidence type="ECO:0000313" key="8">
    <source>
        <dbReference type="Proteomes" id="UP000829476"/>
    </source>
</evidence>
<evidence type="ECO:0000256" key="4">
    <source>
        <dbReference type="ARBA" id="ARBA00023008"/>
    </source>
</evidence>
<evidence type="ECO:0000256" key="2">
    <source>
        <dbReference type="ARBA" id="ARBA00022723"/>
    </source>
</evidence>
<protein>
    <submittedName>
        <fullName evidence="7">Tyrosinase family protein</fullName>
    </submittedName>
</protein>
<dbReference type="PROSITE" id="PS00498">
    <property type="entry name" value="TYROSINASE_2"/>
    <property type="match status" value="1"/>
</dbReference>
<keyword evidence="4" id="KW-0186">Copper</keyword>
<dbReference type="Pfam" id="PF18962">
    <property type="entry name" value="Por_Secre_tail"/>
    <property type="match status" value="1"/>
</dbReference>
<evidence type="ECO:0000313" key="7">
    <source>
        <dbReference type="EMBL" id="UNY98404.1"/>
    </source>
</evidence>
<dbReference type="PANTHER" id="PTHR11474:SF126">
    <property type="entry name" value="TYROSINASE-LIKE PROTEIN TYR-1-RELATED"/>
    <property type="match status" value="1"/>
</dbReference>
<dbReference type="InterPro" id="IPR008922">
    <property type="entry name" value="Di-copper_centre_dom_sf"/>
</dbReference>
<feature type="domain" description="Tyrosinase copper-binding" evidence="6">
    <location>
        <begin position="201"/>
        <end position="212"/>
    </location>
</feature>
<name>A0ABY3YKR9_9FLAO</name>
<evidence type="ECO:0000259" key="6">
    <source>
        <dbReference type="PROSITE" id="PS00498"/>
    </source>
</evidence>
<keyword evidence="8" id="KW-1185">Reference proteome</keyword>
<dbReference type="InterPro" id="IPR002227">
    <property type="entry name" value="Tyrosinase_Cu-bd"/>
</dbReference>
<dbReference type="NCBIfam" id="TIGR04183">
    <property type="entry name" value="Por_Secre_tail"/>
    <property type="match status" value="1"/>
</dbReference>
<gene>
    <name evidence="7" type="ORF">MQE36_15120</name>
</gene>
<dbReference type="Proteomes" id="UP000829476">
    <property type="component" value="Chromosome"/>
</dbReference>
<reference evidence="7 8" key="1">
    <citation type="journal article" date="2018" name="Int. J. Syst. Evol. Microbiol.">
        <title>Zhouia spongiae sp. nov., isolated from a marine sponge.</title>
        <authorList>
            <person name="Zhuang L."/>
            <person name="Lin B."/>
            <person name="Qin F."/>
            <person name="Luo L."/>
        </authorList>
    </citation>
    <scope>NUCLEOTIDE SEQUENCE [LARGE SCALE GENOMIC DNA]</scope>
    <source>
        <strain evidence="7 8">HN-Y44</strain>
    </source>
</reference>
<comment type="similarity">
    <text evidence="1">Belongs to the tyrosinase family.</text>
</comment>
<evidence type="ECO:0000256" key="5">
    <source>
        <dbReference type="SAM" id="SignalP"/>
    </source>
</evidence>
<dbReference type="EMBL" id="CP094326">
    <property type="protein sequence ID" value="UNY98404.1"/>
    <property type="molecule type" value="Genomic_DNA"/>
</dbReference>
<feature type="signal peptide" evidence="5">
    <location>
        <begin position="1"/>
        <end position="21"/>
    </location>
</feature>
<accession>A0ABY3YKR9</accession>
<dbReference type="InterPro" id="IPR050316">
    <property type="entry name" value="Tyrosinase/Hemocyanin"/>
</dbReference>
<evidence type="ECO:0000256" key="3">
    <source>
        <dbReference type="ARBA" id="ARBA00022729"/>
    </source>
</evidence>
<sequence length="452" mass="51507">MKLFCKILALQLLFFTQFIFSQSIRKNYTEMTQAERDALVNAFYQLRNGPDLIDDLATFHSDFFSFDNTSDPTRLDIHFNLPDEAERDIFFAWHRAQMFEVEQAMQDIDPNISIPYWNSIVDQSVNSPLWDENFMGQFDDDWSLNRNLGANGQLGTVTEYNTLMGTSDYLIFSNDAERGNIHAGPHRWTGGFMPTTASPRDPIFYLHHTFIDKVWADWEEIHQNSSFILTSMLRYDGTYVFDGEALPLVNPNDITDPRAFGVFYAEDGLAVLDNYTVSNTYNDIENFYYQFLIEVRDNFVVPSNTNCQITSVNEVALLPGFVAESGSELQIRIDNTQSRSLNNPIVRNTKKFGDLPSLRLVSDILKNEPKSNSGIEVFPVPFKESLNINLESVSSGTIMMFNLAGQMVRSKEFKNTKSLHIRGLGNLATGSYILNVVNESGMILHKVQLIKS</sequence>
<dbReference type="Pfam" id="PF00264">
    <property type="entry name" value="Tyrosinase"/>
    <property type="match status" value="2"/>
</dbReference>
<dbReference type="Gene3D" id="1.10.1280.10">
    <property type="entry name" value="Di-copper center containing domain from catechol oxidase"/>
    <property type="match status" value="2"/>
</dbReference>
<keyword evidence="2" id="KW-0479">Metal-binding</keyword>
<dbReference type="RefSeq" id="WP_242936811.1">
    <property type="nucleotide sequence ID" value="NZ_CP094326.1"/>
</dbReference>
<feature type="chain" id="PRO_5046093031" evidence="5">
    <location>
        <begin position="22"/>
        <end position="452"/>
    </location>
</feature>
<evidence type="ECO:0000256" key="1">
    <source>
        <dbReference type="ARBA" id="ARBA00009928"/>
    </source>
</evidence>
<keyword evidence="3 5" id="KW-0732">Signal</keyword>
<dbReference type="SUPFAM" id="SSF48056">
    <property type="entry name" value="Di-copper centre-containing domain"/>
    <property type="match status" value="1"/>
</dbReference>
<proteinExistence type="inferred from homology"/>
<dbReference type="InterPro" id="IPR026444">
    <property type="entry name" value="Secre_tail"/>
</dbReference>
<organism evidence="7 8">
    <name type="scientific">Zhouia spongiae</name>
    <dbReference type="NCBI Taxonomy" id="2202721"/>
    <lineage>
        <taxon>Bacteria</taxon>
        <taxon>Pseudomonadati</taxon>
        <taxon>Bacteroidota</taxon>
        <taxon>Flavobacteriia</taxon>
        <taxon>Flavobacteriales</taxon>
        <taxon>Flavobacteriaceae</taxon>
        <taxon>Zhouia</taxon>
    </lineage>
</organism>